<dbReference type="EMBL" id="WWEO01000045">
    <property type="protein sequence ID" value="NCD71683.1"/>
    <property type="molecule type" value="Genomic_DNA"/>
</dbReference>
<dbReference type="InterPro" id="IPR013783">
    <property type="entry name" value="Ig-like_fold"/>
</dbReference>
<keyword evidence="4" id="KW-1185">Reference proteome</keyword>
<reference evidence="3" key="1">
    <citation type="submission" date="2020-01" db="EMBL/GenBank/DDBJ databases">
        <authorList>
            <person name="Seo Y.L."/>
        </authorList>
    </citation>
    <scope>NUCLEOTIDE SEQUENCE</scope>
    <source>
        <strain evidence="3">R11</strain>
    </source>
</reference>
<gene>
    <name evidence="3" type="ORF">GSY63_20120</name>
</gene>
<dbReference type="InterPro" id="IPR014756">
    <property type="entry name" value="Ig_E-set"/>
</dbReference>
<dbReference type="Pfam" id="PF01833">
    <property type="entry name" value="TIG"/>
    <property type="match status" value="1"/>
</dbReference>
<evidence type="ECO:0000313" key="4">
    <source>
        <dbReference type="Proteomes" id="UP000638732"/>
    </source>
</evidence>
<feature type="domain" description="IPT/TIG" evidence="1">
    <location>
        <begin position="246"/>
        <end position="304"/>
    </location>
</feature>
<reference evidence="3" key="2">
    <citation type="submission" date="2020-10" db="EMBL/GenBank/DDBJ databases">
        <title>Mucilaginibacter sp. nov., isolated from soil.</title>
        <authorList>
            <person name="Jeon C.O."/>
        </authorList>
    </citation>
    <scope>NUCLEOTIDE SEQUENCE</scope>
    <source>
        <strain evidence="3">R11</strain>
    </source>
</reference>
<sequence>MSTALRIASVTYVLKDLLNNGLINHDVTGAVGETITVTAWPPDKIKAEDEITQLNLFMYQATFNSGWQNVAQPSLNSKGDRITNPKLALDLHYLLTAYGTTELHTEILLGYGMQLMHENPVLGRDAIRTSLAPPTAVPGTGLTSALKLLSTSGLADQAEMIKISPEILSIEDISKLWAAFGTRYRPTAAYKATVVLIESSKSTKSALPVKGRNIYVSPFKIPVIEQVLSQAAINQPIVENQKILPGYILVLNGSNFSSEIVDVKIDGESLPVSSNLVVAETQITFKLPNGLNAGVHEMQIVHPALIGSPPAAHAGVSSAAEVFSLSPVITNTQVIGVTGAGDAPRSATVKFKINPPVSNGQSLILLMNQSDGTGHSYSFPLIKPDLLSPPEFIENIAIDISGVKSGNYLLRVMVDGAESQLNNNSAGQYVSPAVHIP</sequence>
<dbReference type="Pfam" id="PF14065">
    <property type="entry name" value="Pvc16_N"/>
    <property type="match status" value="1"/>
</dbReference>
<dbReference type="InterPro" id="IPR002909">
    <property type="entry name" value="IPT_dom"/>
</dbReference>
<dbReference type="AlphaFoldDB" id="A0A965ZKH3"/>
<proteinExistence type="predicted"/>
<dbReference type="InterPro" id="IPR025351">
    <property type="entry name" value="Pvc16_N"/>
</dbReference>
<organism evidence="3 4">
    <name type="scientific">Mucilaginibacter agri</name>
    <dbReference type="NCBI Taxonomy" id="2695265"/>
    <lineage>
        <taxon>Bacteria</taxon>
        <taxon>Pseudomonadati</taxon>
        <taxon>Bacteroidota</taxon>
        <taxon>Sphingobacteriia</taxon>
        <taxon>Sphingobacteriales</taxon>
        <taxon>Sphingobacteriaceae</taxon>
        <taxon>Mucilaginibacter</taxon>
    </lineage>
</organism>
<accession>A0A965ZKH3</accession>
<evidence type="ECO:0000259" key="2">
    <source>
        <dbReference type="Pfam" id="PF14065"/>
    </source>
</evidence>
<dbReference type="Proteomes" id="UP000638732">
    <property type="component" value="Unassembled WGS sequence"/>
</dbReference>
<name>A0A965ZKH3_9SPHI</name>
<dbReference type="RefSeq" id="WP_166587667.1">
    <property type="nucleotide sequence ID" value="NZ_WWEO01000045.1"/>
</dbReference>
<comment type="caution">
    <text evidence="3">The sequence shown here is derived from an EMBL/GenBank/DDBJ whole genome shotgun (WGS) entry which is preliminary data.</text>
</comment>
<feature type="domain" description="Pvc16 N-terminal" evidence="2">
    <location>
        <begin position="10"/>
        <end position="210"/>
    </location>
</feature>
<dbReference type="Gene3D" id="2.60.40.10">
    <property type="entry name" value="Immunoglobulins"/>
    <property type="match status" value="1"/>
</dbReference>
<evidence type="ECO:0000259" key="1">
    <source>
        <dbReference type="Pfam" id="PF01833"/>
    </source>
</evidence>
<protein>
    <submittedName>
        <fullName evidence="3">DUF4255 domain-containing protein</fullName>
    </submittedName>
</protein>
<evidence type="ECO:0000313" key="3">
    <source>
        <dbReference type="EMBL" id="NCD71683.1"/>
    </source>
</evidence>
<dbReference type="SUPFAM" id="SSF81296">
    <property type="entry name" value="E set domains"/>
    <property type="match status" value="1"/>
</dbReference>